<evidence type="ECO:0000313" key="2">
    <source>
        <dbReference type="Proteomes" id="UP000566071"/>
    </source>
</evidence>
<dbReference type="EMBL" id="JABFCR010000010">
    <property type="protein sequence ID" value="NNU33439.1"/>
    <property type="molecule type" value="Genomic_DNA"/>
</dbReference>
<evidence type="ECO:0000313" key="1">
    <source>
        <dbReference type="EMBL" id="NNU33439.1"/>
    </source>
</evidence>
<sequence length="122" mass="13634">MLLQQPVLPGVKQISDLLRWGVWDKAWKLINNGPATADIRLLKADYLILHNDYPSAEKEVTTVLKTAPNNIKALQLKATLQIRARKLPQAIITCKNILKASPASEETELIMGRALLLQKKIS</sequence>
<accession>A0ABX1W2J6</accession>
<reference evidence="1 2" key="1">
    <citation type="submission" date="2020-05" db="EMBL/GenBank/DDBJ databases">
        <authorList>
            <person name="Khan S.A."/>
            <person name="Jeon C.O."/>
            <person name="Chun B.H."/>
        </authorList>
    </citation>
    <scope>NUCLEOTIDE SEQUENCE [LARGE SCALE GENOMIC DNA]</scope>
    <source>
        <strain evidence="1 2">S1162</strain>
    </source>
</reference>
<name>A0ABX1W2J6_9SPHI</name>
<dbReference type="InterPro" id="IPR011990">
    <property type="entry name" value="TPR-like_helical_dom_sf"/>
</dbReference>
<dbReference type="RefSeq" id="WP_175269135.1">
    <property type="nucleotide sequence ID" value="NZ_JABFCR010000010.1"/>
</dbReference>
<dbReference type="Gene3D" id="1.25.40.10">
    <property type="entry name" value="Tetratricopeptide repeat domain"/>
    <property type="match status" value="1"/>
</dbReference>
<protein>
    <recommendedName>
        <fullName evidence="3">Tetratricopeptide repeat protein</fullName>
    </recommendedName>
</protein>
<comment type="caution">
    <text evidence="1">The sequence shown here is derived from an EMBL/GenBank/DDBJ whole genome shotgun (WGS) entry which is preliminary data.</text>
</comment>
<gene>
    <name evidence="1" type="ORF">HK413_03370</name>
</gene>
<dbReference type="Proteomes" id="UP000566071">
    <property type="component" value="Unassembled WGS sequence"/>
</dbReference>
<proteinExistence type="predicted"/>
<evidence type="ECO:0008006" key="3">
    <source>
        <dbReference type="Google" id="ProtNLM"/>
    </source>
</evidence>
<keyword evidence="2" id="KW-1185">Reference proteome</keyword>
<organism evidence="1 2">
    <name type="scientific">Mucilaginibacter humi</name>
    <dbReference type="NCBI Taxonomy" id="2732510"/>
    <lineage>
        <taxon>Bacteria</taxon>
        <taxon>Pseudomonadati</taxon>
        <taxon>Bacteroidota</taxon>
        <taxon>Sphingobacteriia</taxon>
        <taxon>Sphingobacteriales</taxon>
        <taxon>Sphingobacteriaceae</taxon>
        <taxon>Mucilaginibacter</taxon>
    </lineage>
</organism>
<dbReference type="SUPFAM" id="SSF48452">
    <property type="entry name" value="TPR-like"/>
    <property type="match status" value="1"/>
</dbReference>